<accession>A0A412FY58</accession>
<proteinExistence type="predicted"/>
<evidence type="ECO:0000313" key="3">
    <source>
        <dbReference type="Proteomes" id="UP000284178"/>
    </source>
</evidence>
<dbReference type="EMBL" id="QRUP01000013">
    <property type="protein sequence ID" value="RGR73109.1"/>
    <property type="molecule type" value="Genomic_DNA"/>
</dbReference>
<dbReference type="GeneID" id="83015952"/>
<dbReference type="Gene3D" id="2.30.40.10">
    <property type="entry name" value="Urease, subunit C, domain 1"/>
    <property type="match status" value="1"/>
</dbReference>
<dbReference type="PANTHER" id="PTHR43794">
    <property type="entry name" value="AMINOHYDROLASE SSNA-RELATED"/>
    <property type="match status" value="1"/>
</dbReference>
<dbReference type="SUPFAM" id="SSF51556">
    <property type="entry name" value="Metallo-dependent hydrolases"/>
    <property type="match status" value="1"/>
</dbReference>
<dbReference type="GO" id="GO:0016810">
    <property type="term" value="F:hydrolase activity, acting on carbon-nitrogen (but not peptide) bonds"/>
    <property type="evidence" value="ECO:0007669"/>
    <property type="project" value="InterPro"/>
</dbReference>
<dbReference type="PANTHER" id="PTHR43794:SF5">
    <property type="entry name" value="CHLOROHYDROLASE FAMILY PROTEIN"/>
    <property type="match status" value="1"/>
</dbReference>
<dbReference type="SUPFAM" id="SSF51338">
    <property type="entry name" value="Composite domain of metallo-dependent hydrolases"/>
    <property type="match status" value="2"/>
</dbReference>
<protein>
    <recommendedName>
        <fullName evidence="1">Amidohydrolase-related domain-containing protein</fullName>
    </recommendedName>
</protein>
<feature type="domain" description="Amidohydrolase-related" evidence="1">
    <location>
        <begin position="188"/>
        <end position="380"/>
    </location>
</feature>
<dbReference type="AlphaFoldDB" id="A0A412FY58"/>
<evidence type="ECO:0000313" key="2">
    <source>
        <dbReference type="EMBL" id="RGR73109.1"/>
    </source>
</evidence>
<dbReference type="InterPro" id="IPR050287">
    <property type="entry name" value="MTA/SAH_deaminase"/>
</dbReference>
<gene>
    <name evidence="2" type="ORF">DWY25_11155</name>
</gene>
<organism evidence="2 3">
    <name type="scientific">Holdemania filiformis</name>
    <dbReference type="NCBI Taxonomy" id="61171"/>
    <lineage>
        <taxon>Bacteria</taxon>
        <taxon>Bacillati</taxon>
        <taxon>Bacillota</taxon>
        <taxon>Erysipelotrichia</taxon>
        <taxon>Erysipelotrichales</taxon>
        <taxon>Erysipelotrichaceae</taxon>
        <taxon>Holdemania</taxon>
    </lineage>
</organism>
<sequence length="412" mass="47136">MKLKNAWYLNEEDHLIQGDLVIHQDQIAEFCNDLEELDCSHLLVLPGMVNAHFHGTSTITRGLFMDMPVAQWLNDTSQGQLQQRFINALNRCTEEEKIQLSLYEYISMLKQGVTTVFDCRLFQQDYQAKKRAGELCGIRLTLEADDPSLLEDRPLLKAALPLPEESSWSQDRCSQAQFWKQNHPQTIFKAHCMETDLAAEAIRSKGYQHTIEAYAQADLLDEHSVLIHNCKAPAEAIQLAAKRGARMINCPISNLKSQNGVSPLKMMLDQGIEIGLGTDWGRLQFMDVMKCEYLLLRDQHVLNPAQIVWKMATEWGARCCGWPETGLLKPGMQADLIFIRMDEPDFQPLISTPQFSDVLQNWVLDGRSEWIEHVMVAGQWKVKNRKVCVLNEAELVARQRQLMKKLISETLK</sequence>
<dbReference type="InterPro" id="IPR011059">
    <property type="entry name" value="Metal-dep_hydrolase_composite"/>
</dbReference>
<dbReference type="Proteomes" id="UP000284178">
    <property type="component" value="Unassembled WGS sequence"/>
</dbReference>
<reference evidence="2 3" key="1">
    <citation type="submission" date="2018-08" db="EMBL/GenBank/DDBJ databases">
        <title>A genome reference for cultivated species of the human gut microbiota.</title>
        <authorList>
            <person name="Zou Y."/>
            <person name="Xue W."/>
            <person name="Luo G."/>
        </authorList>
    </citation>
    <scope>NUCLEOTIDE SEQUENCE [LARGE SCALE GENOMIC DNA]</scope>
    <source>
        <strain evidence="2 3">AF24-29</strain>
    </source>
</reference>
<dbReference type="InterPro" id="IPR006680">
    <property type="entry name" value="Amidohydro-rel"/>
</dbReference>
<dbReference type="Pfam" id="PF01979">
    <property type="entry name" value="Amidohydro_1"/>
    <property type="match status" value="1"/>
</dbReference>
<keyword evidence="3" id="KW-1185">Reference proteome</keyword>
<evidence type="ECO:0000259" key="1">
    <source>
        <dbReference type="Pfam" id="PF01979"/>
    </source>
</evidence>
<dbReference type="RefSeq" id="WP_117895298.1">
    <property type="nucleotide sequence ID" value="NZ_CABJCV010000013.1"/>
</dbReference>
<dbReference type="InterPro" id="IPR032466">
    <property type="entry name" value="Metal_Hydrolase"/>
</dbReference>
<name>A0A412FY58_9FIRM</name>
<comment type="caution">
    <text evidence="2">The sequence shown here is derived from an EMBL/GenBank/DDBJ whole genome shotgun (WGS) entry which is preliminary data.</text>
</comment>
<dbReference type="Gene3D" id="3.20.20.140">
    <property type="entry name" value="Metal-dependent hydrolases"/>
    <property type="match status" value="1"/>
</dbReference>